<dbReference type="PANTHER" id="PTHR46543:SF2">
    <property type="entry name" value="AGAP013096-PA"/>
    <property type="match status" value="1"/>
</dbReference>
<dbReference type="GO" id="GO:0031499">
    <property type="term" value="C:TRAMP complex"/>
    <property type="evidence" value="ECO:0007669"/>
    <property type="project" value="TreeGrafter"/>
</dbReference>
<feature type="compositionally biased region" description="Polar residues" evidence="4">
    <location>
        <begin position="464"/>
        <end position="491"/>
    </location>
</feature>
<dbReference type="GO" id="GO:0071037">
    <property type="term" value="P:nuclear polyadenylation-dependent snRNA catabolic process"/>
    <property type="evidence" value="ECO:0007669"/>
    <property type="project" value="TreeGrafter"/>
</dbReference>
<feature type="compositionally biased region" description="Basic residues" evidence="4">
    <location>
        <begin position="284"/>
        <end position="293"/>
    </location>
</feature>
<protein>
    <submittedName>
        <fullName evidence="6">Probable serine/threonine-protein kinase yakA</fullName>
    </submittedName>
</protein>
<dbReference type="PANTHER" id="PTHR46543">
    <property type="entry name" value="ZINC FINGER CCHC DOMAIN-CONTAINING PROTEIN 7"/>
    <property type="match status" value="1"/>
</dbReference>
<feature type="region of interest" description="Disordered" evidence="4">
    <location>
        <begin position="412"/>
        <end position="539"/>
    </location>
</feature>
<evidence type="ECO:0000313" key="5">
    <source>
        <dbReference type="Proteomes" id="UP000695007"/>
    </source>
</evidence>
<gene>
    <name evidence="6" type="primary">LOC105360349</name>
</gene>
<dbReference type="GO" id="GO:0071036">
    <property type="term" value="P:nuclear polyadenylation-dependent snoRNA catabolic process"/>
    <property type="evidence" value="ECO:0007669"/>
    <property type="project" value="TreeGrafter"/>
</dbReference>
<reference evidence="6" key="1">
    <citation type="submission" date="2025-08" db="UniProtKB">
        <authorList>
            <consortium name="RefSeq"/>
        </authorList>
    </citation>
    <scope>IDENTIFICATION</scope>
</reference>
<dbReference type="GeneID" id="105360349"/>
<evidence type="ECO:0000313" key="6">
    <source>
        <dbReference type="RefSeq" id="XP_011495541.1"/>
    </source>
</evidence>
<feature type="region of interest" description="Disordered" evidence="4">
    <location>
        <begin position="54"/>
        <end position="86"/>
    </location>
</feature>
<evidence type="ECO:0000256" key="3">
    <source>
        <dbReference type="ARBA" id="ARBA00023242"/>
    </source>
</evidence>
<dbReference type="GO" id="GO:0071039">
    <property type="term" value="P:nuclear polyadenylation-dependent CUT catabolic process"/>
    <property type="evidence" value="ECO:0007669"/>
    <property type="project" value="TreeGrafter"/>
</dbReference>
<organism evidence="5 6">
    <name type="scientific">Ceratosolen solmsi marchali</name>
    <dbReference type="NCBI Taxonomy" id="326594"/>
    <lineage>
        <taxon>Eukaryota</taxon>
        <taxon>Metazoa</taxon>
        <taxon>Ecdysozoa</taxon>
        <taxon>Arthropoda</taxon>
        <taxon>Hexapoda</taxon>
        <taxon>Insecta</taxon>
        <taxon>Pterygota</taxon>
        <taxon>Neoptera</taxon>
        <taxon>Endopterygota</taxon>
        <taxon>Hymenoptera</taxon>
        <taxon>Apocrita</taxon>
        <taxon>Proctotrupomorpha</taxon>
        <taxon>Chalcidoidea</taxon>
        <taxon>Agaonidae</taxon>
        <taxon>Agaoninae</taxon>
        <taxon>Ceratosolen</taxon>
    </lineage>
</organism>
<dbReference type="GO" id="GO:0016301">
    <property type="term" value="F:kinase activity"/>
    <property type="evidence" value="ECO:0007669"/>
    <property type="project" value="UniProtKB-KW"/>
</dbReference>
<evidence type="ECO:0000256" key="2">
    <source>
        <dbReference type="ARBA" id="ARBA00022737"/>
    </source>
</evidence>
<sequence>MDTEVASVPNIANSRDTAEEMVWMKPRSLTQEEILRLARAQAYAVRVTVDNKKMDEEEEDDKQDITSSVPNGTGDDKVRERGQAGSPVDAAAAAATAGLYVGNEFVIPEGWPLTLGGHGLVLRLGELEASALRLGECYLCVRSAAASAKSTATTIPRTTLATTAQQGNANAAGAATGAANALERNTVEIALVWRATPMRAPGILGWDREDEFMDWREPNSNSHKPSPGSSSLSSSSSASSSAADSASARWRNNDYLQQRQQQQQQQQQQQKQQQQQQQQQQQKHQQHRHRAHHESRSTQRHNYNGTELPLDVIGHDVVKSKSSSSVDAWAEEARAASERRSTSSGRCANRNLEAHGLSLNASETRNKLKRGTRVVSPAAMEKWKETTRCETRSRVLAPHDLASPVGLESVAGQPQLQQQQQLQHHHYYNHHHHHHHQQQPASGIGSLTGSNVSRVSRDPRRSRTLSYLPTSVPSLSPSNARSKGSRSTISPSPVPLAGISTPTTRSSAASVPVTDASAVPRRAADASPSRASPRCGASR</sequence>
<evidence type="ECO:0000256" key="4">
    <source>
        <dbReference type="SAM" id="MobiDB-lite"/>
    </source>
</evidence>
<evidence type="ECO:0000256" key="1">
    <source>
        <dbReference type="ARBA" id="ARBA00004123"/>
    </source>
</evidence>
<dbReference type="RefSeq" id="XP_011495541.1">
    <property type="nucleotide sequence ID" value="XM_011497239.1"/>
</dbReference>
<dbReference type="GO" id="GO:0071038">
    <property type="term" value="P:TRAMP-dependent tRNA surveillance pathway"/>
    <property type="evidence" value="ECO:0007669"/>
    <property type="project" value="TreeGrafter"/>
</dbReference>
<feature type="compositionally biased region" description="Low complexity" evidence="4">
    <location>
        <begin position="515"/>
        <end position="539"/>
    </location>
</feature>
<keyword evidence="2" id="KW-0677">Repeat</keyword>
<dbReference type="GO" id="GO:0071031">
    <property type="term" value="P:nuclear mRNA surveillance of mRNA 3'-end processing"/>
    <property type="evidence" value="ECO:0007669"/>
    <property type="project" value="TreeGrafter"/>
</dbReference>
<accession>A0AAJ6YCM1</accession>
<dbReference type="GO" id="GO:0003723">
    <property type="term" value="F:RNA binding"/>
    <property type="evidence" value="ECO:0007669"/>
    <property type="project" value="TreeGrafter"/>
</dbReference>
<name>A0AAJ6YCM1_9HYME</name>
<keyword evidence="6" id="KW-0418">Kinase</keyword>
<feature type="compositionally biased region" description="Low complexity" evidence="4">
    <location>
        <begin position="229"/>
        <end position="248"/>
    </location>
</feature>
<dbReference type="GO" id="GO:0071035">
    <property type="term" value="P:nuclear polyadenylation-dependent rRNA catabolic process"/>
    <property type="evidence" value="ECO:0007669"/>
    <property type="project" value="TreeGrafter"/>
</dbReference>
<feature type="region of interest" description="Disordered" evidence="4">
    <location>
        <begin position="215"/>
        <end position="307"/>
    </location>
</feature>
<feature type="compositionally biased region" description="Polar residues" evidence="4">
    <location>
        <begin position="218"/>
        <end position="228"/>
    </location>
</feature>
<keyword evidence="3" id="KW-0539">Nucleus</keyword>
<dbReference type="InterPro" id="IPR051644">
    <property type="entry name" value="TRAMP_AT-DNA-binding"/>
</dbReference>
<feature type="compositionally biased region" description="Polar residues" evidence="4">
    <location>
        <begin position="500"/>
        <end position="509"/>
    </location>
</feature>
<dbReference type="KEGG" id="csol:105360349"/>
<dbReference type="Proteomes" id="UP000695007">
    <property type="component" value="Unplaced"/>
</dbReference>
<keyword evidence="6" id="KW-0808">Transferase</keyword>
<keyword evidence="5" id="KW-1185">Reference proteome</keyword>
<dbReference type="AlphaFoldDB" id="A0AAJ6YCM1"/>
<comment type="subcellular location">
    <subcellularLocation>
        <location evidence="1">Nucleus</location>
    </subcellularLocation>
</comment>
<proteinExistence type="predicted"/>
<feature type="compositionally biased region" description="Basic residues" evidence="4">
    <location>
        <begin position="423"/>
        <end position="437"/>
    </location>
</feature>
<feature type="compositionally biased region" description="Low complexity" evidence="4">
    <location>
        <begin position="257"/>
        <end position="283"/>
    </location>
</feature>